<keyword evidence="9" id="KW-1133">Transmembrane helix</keyword>
<dbReference type="InterPro" id="IPR036097">
    <property type="entry name" value="HisK_dim/P_sf"/>
</dbReference>
<dbReference type="GO" id="GO:0005886">
    <property type="term" value="C:plasma membrane"/>
    <property type="evidence" value="ECO:0007669"/>
    <property type="project" value="TreeGrafter"/>
</dbReference>
<dbReference type="SMART" id="SM00388">
    <property type="entry name" value="HisKA"/>
    <property type="match status" value="1"/>
</dbReference>
<evidence type="ECO:0000259" key="10">
    <source>
        <dbReference type="PROSITE" id="PS50109"/>
    </source>
</evidence>
<dbReference type="InterPro" id="IPR050351">
    <property type="entry name" value="BphY/WalK/GraS-like"/>
</dbReference>
<keyword evidence="11" id="KW-0067">ATP-binding</keyword>
<dbReference type="AlphaFoldDB" id="A0A9D1AGB4"/>
<evidence type="ECO:0000313" key="11">
    <source>
        <dbReference type="EMBL" id="HIR14842.1"/>
    </source>
</evidence>
<evidence type="ECO:0000256" key="6">
    <source>
        <dbReference type="ARBA" id="ARBA00022777"/>
    </source>
</evidence>
<dbReference type="Gene3D" id="3.30.565.10">
    <property type="entry name" value="Histidine kinase-like ATPase, C-terminal domain"/>
    <property type="match status" value="1"/>
</dbReference>
<dbReference type="GO" id="GO:0004721">
    <property type="term" value="F:phosphoprotein phosphatase activity"/>
    <property type="evidence" value="ECO:0007669"/>
    <property type="project" value="TreeGrafter"/>
</dbReference>
<dbReference type="Gene3D" id="1.10.287.130">
    <property type="match status" value="1"/>
</dbReference>
<dbReference type="Proteomes" id="UP000886757">
    <property type="component" value="Unassembled WGS sequence"/>
</dbReference>
<evidence type="ECO:0000313" key="12">
    <source>
        <dbReference type="Proteomes" id="UP000886757"/>
    </source>
</evidence>
<evidence type="ECO:0000256" key="3">
    <source>
        <dbReference type="ARBA" id="ARBA00012438"/>
    </source>
</evidence>
<dbReference type="PANTHER" id="PTHR45453:SF1">
    <property type="entry name" value="PHOSPHATE REGULON SENSOR PROTEIN PHOR"/>
    <property type="match status" value="1"/>
</dbReference>
<accession>A0A9D1AGB4</accession>
<dbReference type="PANTHER" id="PTHR45453">
    <property type="entry name" value="PHOSPHATE REGULON SENSOR PROTEIN PHOR"/>
    <property type="match status" value="1"/>
</dbReference>
<dbReference type="PRINTS" id="PR00344">
    <property type="entry name" value="BCTRLSENSOR"/>
</dbReference>
<dbReference type="InterPro" id="IPR003661">
    <property type="entry name" value="HisK_dim/P_dom"/>
</dbReference>
<keyword evidence="8 9" id="KW-0472">Membrane</keyword>
<keyword evidence="6" id="KW-0418">Kinase</keyword>
<dbReference type="Pfam" id="PF00512">
    <property type="entry name" value="HisKA"/>
    <property type="match status" value="1"/>
</dbReference>
<evidence type="ECO:0000256" key="9">
    <source>
        <dbReference type="SAM" id="Phobius"/>
    </source>
</evidence>
<evidence type="ECO:0000256" key="2">
    <source>
        <dbReference type="ARBA" id="ARBA00004370"/>
    </source>
</evidence>
<dbReference type="InterPro" id="IPR003594">
    <property type="entry name" value="HATPase_dom"/>
</dbReference>
<dbReference type="SMART" id="SM00387">
    <property type="entry name" value="HATPase_c"/>
    <property type="match status" value="1"/>
</dbReference>
<feature type="domain" description="Histidine kinase" evidence="10">
    <location>
        <begin position="226"/>
        <end position="441"/>
    </location>
</feature>
<evidence type="ECO:0000256" key="7">
    <source>
        <dbReference type="ARBA" id="ARBA00023012"/>
    </source>
</evidence>
<reference evidence="11" key="2">
    <citation type="journal article" date="2021" name="PeerJ">
        <title>Extensive microbial diversity within the chicken gut microbiome revealed by metagenomics and culture.</title>
        <authorList>
            <person name="Gilroy R."/>
            <person name="Ravi A."/>
            <person name="Getino M."/>
            <person name="Pursley I."/>
            <person name="Horton D.L."/>
            <person name="Alikhan N.F."/>
            <person name="Baker D."/>
            <person name="Gharbi K."/>
            <person name="Hall N."/>
            <person name="Watson M."/>
            <person name="Adriaenssens E.M."/>
            <person name="Foster-Nyarko E."/>
            <person name="Jarju S."/>
            <person name="Secka A."/>
            <person name="Antonio M."/>
            <person name="Oren A."/>
            <person name="Chaudhuri R.R."/>
            <person name="La Ragione R."/>
            <person name="Hildebrand F."/>
            <person name="Pallen M.J."/>
        </authorList>
    </citation>
    <scope>NUCLEOTIDE SEQUENCE</scope>
    <source>
        <strain evidence="11">ChiSjej4B22-8148</strain>
    </source>
</reference>
<comment type="catalytic activity">
    <reaction evidence="1">
        <text>ATP + protein L-histidine = ADP + protein N-phospho-L-histidine.</text>
        <dbReference type="EC" id="2.7.13.3"/>
    </reaction>
</comment>
<reference evidence="11" key="1">
    <citation type="submission" date="2020-10" db="EMBL/GenBank/DDBJ databases">
        <authorList>
            <person name="Gilroy R."/>
        </authorList>
    </citation>
    <scope>NUCLEOTIDE SEQUENCE</scope>
    <source>
        <strain evidence="11">ChiSjej4B22-8148</strain>
    </source>
</reference>
<dbReference type="GO" id="GO:0000155">
    <property type="term" value="F:phosphorelay sensor kinase activity"/>
    <property type="evidence" value="ECO:0007669"/>
    <property type="project" value="InterPro"/>
</dbReference>
<sequence length="444" mass="50231">MKKKINKYLLATATLTLVATVLISVAIFHNMYQEQVINDMKIYANLLKGLVNSGEEMRQEYTDYNSDLRITVISEDGEVIYDDEVENGEMENHGDRPEIEQAETYGSGYSIRHSDTVNQDMYYYAVQLENGQILRVSQPANSIWNVFYTTLQGIILIAAVIFLICFILSRYITASLVRPIENLANHIDQIEMADTYEELVPFITTIRQQHKDILKNAKMRQEFTANVSHELKTPLTSISGYAELIETGLAGEDESRRFAREISRNAKRLLTLINDIIKLSELDSDQVETTYACVDLYEVSKACVDMLELNAKNHGIRIHCTGSKAVIQANKQMLEELVYNLCDNAIRYNRLGGKVEVTVSPRQGVTYLTVKDTGIGIPKDSLERVFERFYRVDKSRSKQTGGTGLGLAIVKHIVAQHHAQIKLDSVEGEGTEVTVMFENEIQHA</sequence>
<dbReference type="GO" id="GO:0005524">
    <property type="term" value="F:ATP binding"/>
    <property type="evidence" value="ECO:0007669"/>
    <property type="project" value="UniProtKB-KW"/>
</dbReference>
<proteinExistence type="predicted"/>
<feature type="transmembrane region" description="Helical" evidence="9">
    <location>
        <begin position="146"/>
        <end position="168"/>
    </location>
</feature>
<dbReference type="PROSITE" id="PS50109">
    <property type="entry name" value="HIS_KIN"/>
    <property type="match status" value="1"/>
</dbReference>
<keyword evidence="5" id="KW-0808">Transferase</keyword>
<dbReference type="GO" id="GO:0016036">
    <property type="term" value="P:cellular response to phosphate starvation"/>
    <property type="evidence" value="ECO:0007669"/>
    <property type="project" value="TreeGrafter"/>
</dbReference>
<dbReference type="FunFam" id="3.30.565.10:FF:000006">
    <property type="entry name" value="Sensor histidine kinase WalK"/>
    <property type="match status" value="1"/>
</dbReference>
<dbReference type="SUPFAM" id="SSF47384">
    <property type="entry name" value="Homodimeric domain of signal transducing histidine kinase"/>
    <property type="match status" value="1"/>
</dbReference>
<dbReference type="InterPro" id="IPR004358">
    <property type="entry name" value="Sig_transdc_His_kin-like_C"/>
</dbReference>
<dbReference type="Pfam" id="PF02518">
    <property type="entry name" value="HATPase_c"/>
    <property type="match status" value="1"/>
</dbReference>
<keyword evidence="11" id="KW-0547">Nucleotide-binding</keyword>
<comment type="caution">
    <text evidence="11">The sequence shown here is derived from an EMBL/GenBank/DDBJ whole genome shotgun (WGS) entry which is preliminary data.</text>
</comment>
<keyword evidence="9" id="KW-0812">Transmembrane</keyword>
<keyword evidence="4" id="KW-0597">Phosphoprotein</keyword>
<dbReference type="FunFam" id="1.10.287.130:FF:000001">
    <property type="entry name" value="Two-component sensor histidine kinase"/>
    <property type="match status" value="1"/>
</dbReference>
<evidence type="ECO:0000256" key="4">
    <source>
        <dbReference type="ARBA" id="ARBA00022553"/>
    </source>
</evidence>
<dbReference type="EC" id="2.7.13.3" evidence="3"/>
<keyword evidence="7" id="KW-0902">Two-component regulatory system</keyword>
<evidence type="ECO:0000256" key="1">
    <source>
        <dbReference type="ARBA" id="ARBA00000085"/>
    </source>
</evidence>
<protein>
    <recommendedName>
        <fullName evidence="3">histidine kinase</fullName>
        <ecNumber evidence="3">2.7.13.3</ecNumber>
    </recommendedName>
</protein>
<dbReference type="InterPro" id="IPR036890">
    <property type="entry name" value="HATPase_C_sf"/>
</dbReference>
<name>A0A9D1AGB4_9FIRM</name>
<dbReference type="CDD" id="cd00075">
    <property type="entry name" value="HATPase"/>
    <property type="match status" value="1"/>
</dbReference>
<evidence type="ECO:0000256" key="8">
    <source>
        <dbReference type="ARBA" id="ARBA00023136"/>
    </source>
</evidence>
<organism evidence="11 12">
    <name type="scientific">Candidatus Choladousia intestinavium</name>
    <dbReference type="NCBI Taxonomy" id="2840727"/>
    <lineage>
        <taxon>Bacteria</taxon>
        <taxon>Bacillati</taxon>
        <taxon>Bacillota</taxon>
        <taxon>Clostridia</taxon>
        <taxon>Lachnospirales</taxon>
        <taxon>Lachnospiraceae</taxon>
        <taxon>Lachnospiraceae incertae sedis</taxon>
        <taxon>Candidatus Choladousia</taxon>
    </lineage>
</organism>
<dbReference type="CDD" id="cd00082">
    <property type="entry name" value="HisKA"/>
    <property type="match status" value="1"/>
</dbReference>
<comment type="subcellular location">
    <subcellularLocation>
        <location evidence="2">Membrane</location>
    </subcellularLocation>
</comment>
<gene>
    <name evidence="11" type="ORF">IAB31_13085</name>
</gene>
<evidence type="ECO:0000256" key="5">
    <source>
        <dbReference type="ARBA" id="ARBA00022679"/>
    </source>
</evidence>
<dbReference type="EMBL" id="DVGK01000155">
    <property type="protein sequence ID" value="HIR14842.1"/>
    <property type="molecule type" value="Genomic_DNA"/>
</dbReference>
<dbReference type="InterPro" id="IPR005467">
    <property type="entry name" value="His_kinase_dom"/>
</dbReference>
<dbReference type="SUPFAM" id="SSF55874">
    <property type="entry name" value="ATPase domain of HSP90 chaperone/DNA topoisomerase II/histidine kinase"/>
    <property type="match status" value="1"/>
</dbReference>